<keyword evidence="4" id="KW-0804">Transcription</keyword>
<name>A0ABS6EM59_9CLOT</name>
<dbReference type="Proteomes" id="UP000726170">
    <property type="component" value="Unassembled WGS sequence"/>
</dbReference>
<dbReference type="RefSeq" id="WP_216440920.1">
    <property type="nucleotide sequence ID" value="NZ_JAHLQF010000005.1"/>
</dbReference>
<evidence type="ECO:0000259" key="5">
    <source>
        <dbReference type="PROSITE" id="PS50931"/>
    </source>
</evidence>
<evidence type="ECO:0000256" key="1">
    <source>
        <dbReference type="ARBA" id="ARBA00009437"/>
    </source>
</evidence>
<comment type="caution">
    <text evidence="6">The sequence shown here is derived from an EMBL/GenBank/DDBJ whole genome shotgun (WGS) entry which is preliminary data.</text>
</comment>
<dbReference type="InterPro" id="IPR000847">
    <property type="entry name" value="LysR_HTH_N"/>
</dbReference>
<dbReference type="EMBL" id="JAHLQF010000005">
    <property type="protein sequence ID" value="MBU5486316.1"/>
    <property type="molecule type" value="Genomic_DNA"/>
</dbReference>
<gene>
    <name evidence="6" type="ORF">KQI86_18565</name>
</gene>
<dbReference type="PANTHER" id="PTHR30126:SF64">
    <property type="entry name" value="HTH-TYPE TRANSCRIPTIONAL REGULATOR CITR"/>
    <property type="match status" value="1"/>
</dbReference>
<keyword evidence="3" id="KW-0238">DNA-binding</keyword>
<dbReference type="PROSITE" id="PS50931">
    <property type="entry name" value="HTH_LYSR"/>
    <property type="match status" value="1"/>
</dbReference>
<keyword evidence="7" id="KW-1185">Reference proteome</keyword>
<feature type="domain" description="HTH lysR-type" evidence="5">
    <location>
        <begin position="1"/>
        <end position="58"/>
    </location>
</feature>
<protein>
    <submittedName>
        <fullName evidence="6">LysR family transcriptional regulator</fullName>
    </submittedName>
</protein>
<evidence type="ECO:0000256" key="4">
    <source>
        <dbReference type="ARBA" id="ARBA00023163"/>
    </source>
</evidence>
<evidence type="ECO:0000256" key="3">
    <source>
        <dbReference type="ARBA" id="ARBA00023125"/>
    </source>
</evidence>
<sequence>MNINYLISFLETLKQNSISKAASSLHMTQSALSQQIQSLEKTLDSQLMIRSNKGLLLTEEGEIVESYAETIINIYENMIKELEQLKKSNMQNIKICSCSTVGQYLLPCTLHLYKKDRHNLKFNLRIEESKKVIDNVLDLSCDIGFINGETNIKGMECCEICSNELVFIYSNKRNIDKTNISIEEICELPLILPPEGTSTREIINALISMKNIKNLNVEMELDSIEAIKVSVMADYGVSIVPYTSVKKEIHSKVLKKASIIEQISDCKISMIYNKHIASNVYIKDFINYIKRYGRETFC</sequence>
<evidence type="ECO:0000313" key="7">
    <source>
        <dbReference type="Proteomes" id="UP000726170"/>
    </source>
</evidence>
<keyword evidence="2" id="KW-0805">Transcription regulation</keyword>
<organism evidence="6 7">
    <name type="scientific">Clostridium mobile</name>
    <dbReference type="NCBI Taxonomy" id="2841512"/>
    <lineage>
        <taxon>Bacteria</taxon>
        <taxon>Bacillati</taxon>
        <taxon>Bacillota</taxon>
        <taxon>Clostridia</taxon>
        <taxon>Eubacteriales</taxon>
        <taxon>Clostridiaceae</taxon>
        <taxon>Clostridium</taxon>
    </lineage>
</organism>
<dbReference type="PANTHER" id="PTHR30126">
    <property type="entry name" value="HTH-TYPE TRANSCRIPTIONAL REGULATOR"/>
    <property type="match status" value="1"/>
</dbReference>
<accession>A0ABS6EM59</accession>
<proteinExistence type="inferred from homology"/>
<dbReference type="InterPro" id="IPR005119">
    <property type="entry name" value="LysR_subst-bd"/>
</dbReference>
<evidence type="ECO:0000256" key="2">
    <source>
        <dbReference type="ARBA" id="ARBA00023015"/>
    </source>
</evidence>
<comment type="similarity">
    <text evidence="1">Belongs to the LysR transcriptional regulatory family.</text>
</comment>
<dbReference type="Pfam" id="PF03466">
    <property type="entry name" value="LysR_substrate"/>
    <property type="match status" value="1"/>
</dbReference>
<evidence type="ECO:0000313" key="6">
    <source>
        <dbReference type="EMBL" id="MBU5486316.1"/>
    </source>
</evidence>
<dbReference type="Pfam" id="PF00126">
    <property type="entry name" value="HTH_1"/>
    <property type="match status" value="1"/>
</dbReference>
<reference evidence="6 7" key="1">
    <citation type="submission" date="2021-06" db="EMBL/GenBank/DDBJ databases">
        <authorList>
            <person name="Sun Q."/>
            <person name="Li D."/>
        </authorList>
    </citation>
    <scope>NUCLEOTIDE SEQUENCE [LARGE SCALE GENOMIC DNA]</scope>
    <source>
        <strain evidence="6 7">MSJ-11</strain>
    </source>
</reference>